<name>A0A450TQD3_9GAMM</name>
<proteinExistence type="predicted"/>
<evidence type="ECO:0000313" key="1">
    <source>
        <dbReference type="EMBL" id="VFJ70149.1"/>
    </source>
</evidence>
<protein>
    <submittedName>
        <fullName evidence="1">Uncharacterized protein</fullName>
    </submittedName>
</protein>
<reference evidence="1" key="1">
    <citation type="submission" date="2019-02" db="EMBL/GenBank/DDBJ databases">
        <authorList>
            <person name="Gruber-Vodicka R. H."/>
            <person name="Seah K. B. B."/>
        </authorList>
    </citation>
    <scope>NUCLEOTIDE SEQUENCE</scope>
    <source>
        <strain evidence="1">BECK_BZ106</strain>
    </source>
</reference>
<gene>
    <name evidence="1" type="ORF">BECKFW1821B_GA0114236_11802</name>
</gene>
<dbReference type="AlphaFoldDB" id="A0A450TQD3"/>
<sequence length="51" mass="5665">MNVDKKEPLLTEIEAFLDYAGNTEESPISGEAALEALKIVFDVRKVAQENQ</sequence>
<dbReference type="EMBL" id="CAADFD010000180">
    <property type="protein sequence ID" value="VFJ70149.1"/>
    <property type="molecule type" value="Genomic_DNA"/>
</dbReference>
<organism evidence="1">
    <name type="scientific">Candidatus Kentrum sp. FW</name>
    <dbReference type="NCBI Taxonomy" id="2126338"/>
    <lineage>
        <taxon>Bacteria</taxon>
        <taxon>Pseudomonadati</taxon>
        <taxon>Pseudomonadota</taxon>
        <taxon>Gammaproteobacteria</taxon>
        <taxon>Candidatus Kentrum</taxon>
    </lineage>
</organism>
<accession>A0A450TQD3</accession>